<keyword evidence="1" id="KW-0812">Transmembrane</keyword>
<organism evidence="2 3">
    <name type="scientific">Chaetomidium leptoderma</name>
    <dbReference type="NCBI Taxonomy" id="669021"/>
    <lineage>
        <taxon>Eukaryota</taxon>
        <taxon>Fungi</taxon>
        <taxon>Dikarya</taxon>
        <taxon>Ascomycota</taxon>
        <taxon>Pezizomycotina</taxon>
        <taxon>Sordariomycetes</taxon>
        <taxon>Sordariomycetidae</taxon>
        <taxon>Sordariales</taxon>
        <taxon>Chaetomiaceae</taxon>
        <taxon>Chaetomidium</taxon>
    </lineage>
</organism>
<evidence type="ECO:0000313" key="2">
    <source>
        <dbReference type="EMBL" id="KAK4151558.1"/>
    </source>
</evidence>
<keyword evidence="1" id="KW-1133">Transmembrane helix</keyword>
<dbReference type="Proteomes" id="UP001302745">
    <property type="component" value="Unassembled WGS sequence"/>
</dbReference>
<keyword evidence="1" id="KW-0472">Membrane</keyword>
<keyword evidence="3" id="KW-1185">Reference proteome</keyword>
<dbReference type="EMBL" id="MU857010">
    <property type="protein sequence ID" value="KAK4151558.1"/>
    <property type="molecule type" value="Genomic_DNA"/>
</dbReference>
<proteinExistence type="predicted"/>
<gene>
    <name evidence="2" type="ORF">C8A00DRAFT_35809</name>
</gene>
<name>A0AAN6VHD2_9PEZI</name>
<reference evidence="2" key="2">
    <citation type="submission" date="2023-05" db="EMBL/GenBank/DDBJ databases">
        <authorList>
            <consortium name="Lawrence Berkeley National Laboratory"/>
            <person name="Steindorff A."/>
            <person name="Hensen N."/>
            <person name="Bonometti L."/>
            <person name="Westerberg I."/>
            <person name="Brannstrom I.O."/>
            <person name="Guillou S."/>
            <person name="Cros-Aarteil S."/>
            <person name="Calhoun S."/>
            <person name="Haridas S."/>
            <person name="Kuo A."/>
            <person name="Mondo S."/>
            <person name="Pangilinan J."/>
            <person name="Riley R."/>
            <person name="Labutti K."/>
            <person name="Andreopoulos B."/>
            <person name="Lipzen A."/>
            <person name="Chen C."/>
            <person name="Yanf M."/>
            <person name="Daum C."/>
            <person name="Ng V."/>
            <person name="Clum A."/>
            <person name="Ohm R."/>
            <person name="Martin F."/>
            <person name="Silar P."/>
            <person name="Natvig D."/>
            <person name="Lalanne C."/>
            <person name="Gautier V."/>
            <person name="Ament-Velasquez S.L."/>
            <person name="Kruys A."/>
            <person name="Hutchinson M.I."/>
            <person name="Powell A.J."/>
            <person name="Barry K."/>
            <person name="Miller A.N."/>
            <person name="Grigoriev I.V."/>
            <person name="Debuchy R."/>
            <person name="Gladieux P."/>
            <person name="Thoren M.H."/>
            <person name="Johannesson H."/>
        </authorList>
    </citation>
    <scope>NUCLEOTIDE SEQUENCE</scope>
    <source>
        <strain evidence="2">CBS 538.74</strain>
    </source>
</reference>
<protein>
    <submittedName>
        <fullName evidence="2">Uncharacterized protein</fullName>
    </submittedName>
</protein>
<feature type="transmembrane region" description="Helical" evidence="1">
    <location>
        <begin position="48"/>
        <end position="68"/>
    </location>
</feature>
<evidence type="ECO:0000313" key="3">
    <source>
        <dbReference type="Proteomes" id="UP001302745"/>
    </source>
</evidence>
<reference evidence="2" key="1">
    <citation type="journal article" date="2023" name="Mol. Phylogenet. Evol.">
        <title>Genome-scale phylogeny and comparative genomics of the fungal order Sordariales.</title>
        <authorList>
            <person name="Hensen N."/>
            <person name="Bonometti L."/>
            <person name="Westerberg I."/>
            <person name="Brannstrom I.O."/>
            <person name="Guillou S."/>
            <person name="Cros-Aarteil S."/>
            <person name="Calhoun S."/>
            <person name="Haridas S."/>
            <person name="Kuo A."/>
            <person name="Mondo S."/>
            <person name="Pangilinan J."/>
            <person name="Riley R."/>
            <person name="LaButti K."/>
            <person name="Andreopoulos B."/>
            <person name="Lipzen A."/>
            <person name="Chen C."/>
            <person name="Yan M."/>
            <person name="Daum C."/>
            <person name="Ng V."/>
            <person name="Clum A."/>
            <person name="Steindorff A."/>
            <person name="Ohm R.A."/>
            <person name="Martin F."/>
            <person name="Silar P."/>
            <person name="Natvig D.O."/>
            <person name="Lalanne C."/>
            <person name="Gautier V."/>
            <person name="Ament-Velasquez S.L."/>
            <person name="Kruys A."/>
            <person name="Hutchinson M.I."/>
            <person name="Powell A.J."/>
            <person name="Barry K."/>
            <person name="Miller A.N."/>
            <person name="Grigoriev I.V."/>
            <person name="Debuchy R."/>
            <person name="Gladieux P."/>
            <person name="Hiltunen Thoren M."/>
            <person name="Johannesson H."/>
        </authorList>
    </citation>
    <scope>NUCLEOTIDE SEQUENCE</scope>
    <source>
        <strain evidence="2">CBS 538.74</strain>
    </source>
</reference>
<evidence type="ECO:0000256" key="1">
    <source>
        <dbReference type="SAM" id="Phobius"/>
    </source>
</evidence>
<comment type="caution">
    <text evidence="2">The sequence shown here is derived from an EMBL/GenBank/DDBJ whole genome shotgun (WGS) entry which is preliminary data.</text>
</comment>
<sequence>MTQDGDIGAQEPPRTLVFLQPRGSRARRLVQPPSDYEDRAPYPRWFTIPARGTLTGLEIAAAVYIAWYQQGRESSGQSSGAEFALAGVGLAAAIDGLITILSIVGLYEAGASCTAAFIDVIPAVISCVGAIGVAWPERRVYDDPWMGPQNTSAAFAGAVA</sequence>
<dbReference type="AlphaFoldDB" id="A0AAN6VHD2"/>
<feature type="transmembrane region" description="Helical" evidence="1">
    <location>
        <begin position="80"/>
        <end position="104"/>
    </location>
</feature>
<accession>A0AAN6VHD2</accession>
<feature type="transmembrane region" description="Helical" evidence="1">
    <location>
        <begin position="116"/>
        <end position="136"/>
    </location>
</feature>